<dbReference type="OrthoDB" id="2210247at2"/>
<dbReference type="EMBL" id="QNRR01000002">
    <property type="protein sequence ID" value="RBP46194.1"/>
    <property type="molecule type" value="Genomic_DNA"/>
</dbReference>
<sequence>MTVRDIGPLRLSAQGIGTAAGETPADIVTLLGAMQAQDYLGALWSIGLRLPGSTEAAVESAIAERSIVRTWPMRGTLHFVAAADVRWMLKLLTPRIISGSAGRHRQLELDEAVFQRSEKVLSRALKGGQVRTRGELFEALERNRIDPSGQRGIHILSKLAQEGLLCFGPREGKQPTFVLLDDWVPESRHLDRDDAIAEIARRYFIGHGPATLMDFVGWTGLKITEGRQGLEAVSKELRREIIKGVEYWMSTVLDKPATKKPNTIHLLSGFDEFVLGYKDRATVIPPEHLNKIVPGGNGMFMPTVVRRGQVVGLWKRMLKGKSVQVSLTPFGKLTSTEASGAKKVVARYGAFLGLESALV</sequence>
<dbReference type="PANTHER" id="PTHR38479:SF2">
    <property type="entry name" value="WINGED HELIX DNA-BINDING DOMAIN-CONTAINING PROTEIN"/>
    <property type="match status" value="1"/>
</dbReference>
<evidence type="ECO:0000313" key="1">
    <source>
        <dbReference type="EMBL" id="RBP46194.1"/>
    </source>
</evidence>
<accession>A0A366HTE7</accession>
<evidence type="ECO:0000313" key="2">
    <source>
        <dbReference type="Proteomes" id="UP000253426"/>
    </source>
</evidence>
<gene>
    <name evidence="1" type="ORF">DES53_102580</name>
</gene>
<dbReference type="Pfam" id="PF06224">
    <property type="entry name" value="AlkZ-like"/>
    <property type="match status" value="1"/>
</dbReference>
<dbReference type="InterPro" id="IPR009351">
    <property type="entry name" value="AlkZ-like"/>
</dbReference>
<reference evidence="1 2" key="1">
    <citation type="submission" date="2018-06" db="EMBL/GenBank/DDBJ databases">
        <title>Genomic Encyclopedia of Type Strains, Phase IV (KMG-IV): sequencing the most valuable type-strain genomes for metagenomic binning, comparative biology and taxonomic classification.</title>
        <authorList>
            <person name="Goeker M."/>
        </authorList>
    </citation>
    <scope>NUCLEOTIDE SEQUENCE [LARGE SCALE GENOMIC DNA]</scope>
    <source>
        <strain evidence="1 2">DSM 25532</strain>
    </source>
</reference>
<protein>
    <submittedName>
        <fullName evidence="1">Winged helix DNA-binding protein</fullName>
    </submittedName>
</protein>
<dbReference type="GO" id="GO:0003677">
    <property type="term" value="F:DNA binding"/>
    <property type="evidence" value="ECO:0007669"/>
    <property type="project" value="UniProtKB-KW"/>
</dbReference>
<dbReference type="RefSeq" id="WP_113957725.1">
    <property type="nucleotide sequence ID" value="NZ_QNRR01000002.1"/>
</dbReference>
<comment type="caution">
    <text evidence="1">The sequence shown here is derived from an EMBL/GenBank/DDBJ whole genome shotgun (WGS) entry which is preliminary data.</text>
</comment>
<name>A0A366HTE7_9BACT</name>
<dbReference type="Proteomes" id="UP000253426">
    <property type="component" value="Unassembled WGS sequence"/>
</dbReference>
<proteinExistence type="predicted"/>
<keyword evidence="1" id="KW-0238">DNA-binding</keyword>
<dbReference type="AlphaFoldDB" id="A0A366HTE7"/>
<dbReference type="PANTHER" id="PTHR38479">
    <property type="entry name" value="LMO0824 PROTEIN"/>
    <property type="match status" value="1"/>
</dbReference>
<keyword evidence="2" id="KW-1185">Reference proteome</keyword>
<organism evidence="1 2">
    <name type="scientific">Roseimicrobium gellanilyticum</name>
    <dbReference type="NCBI Taxonomy" id="748857"/>
    <lineage>
        <taxon>Bacteria</taxon>
        <taxon>Pseudomonadati</taxon>
        <taxon>Verrucomicrobiota</taxon>
        <taxon>Verrucomicrobiia</taxon>
        <taxon>Verrucomicrobiales</taxon>
        <taxon>Verrucomicrobiaceae</taxon>
        <taxon>Roseimicrobium</taxon>
    </lineage>
</organism>